<feature type="transmembrane region" description="Helical" evidence="5">
    <location>
        <begin position="12"/>
        <end position="31"/>
    </location>
</feature>
<dbReference type="Proteomes" id="UP000292886">
    <property type="component" value="Chromosome"/>
</dbReference>
<dbReference type="RefSeq" id="WP_133362119.1">
    <property type="nucleotide sequence ID" value="NZ_CP037940.1"/>
</dbReference>
<dbReference type="GO" id="GO:0006508">
    <property type="term" value="P:proteolysis"/>
    <property type="evidence" value="ECO:0007669"/>
    <property type="project" value="UniProtKB-KW"/>
</dbReference>
<dbReference type="InterPro" id="IPR023365">
    <property type="entry name" value="Sortase_dom-sf"/>
</dbReference>
<evidence type="ECO:0000256" key="2">
    <source>
        <dbReference type="ARBA" id="ARBA00022801"/>
    </source>
</evidence>
<dbReference type="Pfam" id="PF04203">
    <property type="entry name" value="Sortase"/>
    <property type="match status" value="1"/>
</dbReference>
<protein>
    <submittedName>
        <fullName evidence="6">Class A sortase</fullName>
    </submittedName>
</protein>
<dbReference type="OrthoDB" id="1648028at2"/>
<dbReference type="InterPro" id="IPR042007">
    <property type="entry name" value="Sortase_A"/>
</dbReference>
<dbReference type="NCBIfam" id="TIGR01076">
    <property type="entry name" value="sortase_fam"/>
    <property type="match status" value="1"/>
</dbReference>
<name>A0A4P6YQZ3_9LACO</name>
<evidence type="ECO:0000256" key="1">
    <source>
        <dbReference type="ARBA" id="ARBA00022670"/>
    </source>
</evidence>
<keyword evidence="1" id="KW-0645">Protease</keyword>
<dbReference type="AlphaFoldDB" id="A0A4P6YQZ3"/>
<dbReference type="SUPFAM" id="SSF63817">
    <property type="entry name" value="Sortase"/>
    <property type="match status" value="1"/>
</dbReference>
<evidence type="ECO:0000313" key="7">
    <source>
        <dbReference type="Proteomes" id="UP000292886"/>
    </source>
</evidence>
<dbReference type="EMBL" id="CP037940">
    <property type="protein sequence ID" value="QBO35039.1"/>
    <property type="molecule type" value="Genomic_DNA"/>
</dbReference>
<evidence type="ECO:0000256" key="3">
    <source>
        <dbReference type="ARBA" id="ARBA00022807"/>
    </source>
</evidence>
<dbReference type="InterPro" id="IPR005754">
    <property type="entry name" value="Sortase"/>
</dbReference>
<gene>
    <name evidence="6" type="ORF">EQG49_00525</name>
</gene>
<feature type="active site" description="Acyl-thioester intermediate" evidence="4">
    <location>
        <position position="197"/>
    </location>
</feature>
<organism evidence="6 7">
    <name type="scientific">Periweissella cryptocerci</name>
    <dbReference type="NCBI Taxonomy" id="2506420"/>
    <lineage>
        <taxon>Bacteria</taxon>
        <taxon>Bacillati</taxon>
        <taxon>Bacillota</taxon>
        <taxon>Bacilli</taxon>
        <taxon>Lactobacillales</taxon>
        <taxon>Lactobacillaceae</taxon>
        <taxon>Periweissella</taxon>
    </lineage>
</organism>
<dbReference type="GO" id="GO:0008234">
    <property type="term" value="F:cysteine-type peptidase activity"/>
    <property type="evidence" value="ECO:0007669"/>
    <property type="project" value="UniProtKB-KW"/>
</dbReference>
<dbReference type="CDD" id="cd06165">
    <property type="entry name" value="Sortase_A"/>
    <property type="match status" value="1"/>
</dbReference>
<keyword evidence="5" id="KW-0812">Transmembrane</keyword>
<keyword evidence="5" id="KW-1133">Transmembrane helix</keyword>
<evidence type="ECO:0000256" key="4">
    <source>
        <dbReference type="PIRSR" id="PIRSR605754-1"/>
    </source>
</evidence>
<dbReference type="Gene3D" id="2.40.260.10">
    <property type="entry name" value="Sortase"/>
    <property type="match status" value="1"/>
</dbReference>
<reference evidence="7" key="1">
    <citation type="submission" date="2019-03" db="EMBL/GenBank/DDBJ databases">
        <title>Weissella sp. 26KH-42 Genome sequencing.</title>
        <authorList>
            <person name="Heo J."/>
            <person name="Kim S.-J."/>
            <person name="Kim J.-S."/>
            <person name="Hong S.-B."/>
            <person name="Kwon S.-W."/>
        </authorList>
    </citation>
    <scope>NUCLEOTIDE SEQUENCE [LARGE SCALE GENOMIC DNA]</scope>
    <source>
        <strain evidence="7">26KH-42</strain>
    </source>
</reference>
<keyword evidence="2" id="KW-0378">Hydrolase</keyword>
<dbReference type="KEGG" id="wei:EQG49_00525"/>
<evidence type="ECO:0000256" key="5">
    <source>
        <dbReference type="SAM" id="Phobius"/>
    </source>
</evidence>
<keyword evidence="5" id="KW-0472">Membrane</keyword>
<keyword evidence="3" id="KW-0788">Thiol protease</keyword>
<sequence>MKPNPESKKNLRFFHLITTLILVGLILIFSARIANYLVRVRSEITATSGKTELVANIPADTNDFDYSKVTDYDLHSLVSGINLQKVHKLGRISIPKYNVNIPIVHGISNTALLVGAGTLTPDQALGTGNYALAGHNVHDNKTLFAPLERAKKGALIYASDTKNTYVYKINAIHIIEPTKIGVITQTYKKPAITLLLCTPDGRQRIQIVGELVTRKAGVTTTTSEKNSKTQFISIILLFIILICGLMYLLITRVKRFGLG</sequence>
<feature type="active site" description="Proton donor/acceptor" evidence="4">
    <location>
        <position position="135"/>
    </location>
</feature>
<proteinExistence type="predicted"/>
<keyword evidence="7" id="KW-1185">Reference proteome</keyword>
<evidence type="ECO:0000313" key="6">
    <source>
        <dbReference type="EMBL" id="QBO35039.1"/>
    </source>
</evidence>
<accession>A0A4P6YQZ3</accession>
<feature type="transmembrane region" description="Helical" evidence="5">
    <location>
        <begin position="231"/>
        <end position="250"/>
    </location>
</feature>